<evidence type="ECO:0000256" key="2">
    <source>
        <dbReference type="SAM" id="Phobius"/>
    </source>
</evidence>
<feature type="compositionally biased region" description="Basic and acidic residues" evidence="1">
    <location>
        <begin position="372"/>
        <end position="388"/>
    </location>
</feature>
<keyword evidence="2" id="KW-1133">Transmembrane helix</keyword>
<feature type="domain" description="Glycosyltransferase 2-like" evidence="3">
    <location>
        <begin position="123"/>
        <end position="308"/>
    </location>
</feature>
<dbReference type="EC" id="2.4.-.-" evidence="4"/>
<reference evidence="4 5" key="1">
    <citation type="journal article" date="2019" name="Int. J. Syst. Evol. Microbiol.">
        <title>The Global Catalogue of Microorganisms (GCM) 10K type strain sequencing project: providing services to taxonomists for standard genome sequencing and annotation.</title>
        <authorList>
            <consortium name="The Broad Institute Genomics Platform"/>
            <consortium name="The Broad Institute Genome Sequencing Center for Infectious Disease"/>
            <person name="Wu L."/>
            <person name="Ma J."/>
        </authorList>
    </citation>
    <scope>NUCLEOTIDE SEQUENCE [LARGE SCALE GENOMIC DNA]</scope>
    <source>
        <strain evidence="4 5">CGMCC 1.12554</strain>
    </source>
</reference>
<dbReference type="InterPro" id="IPR027389">
    <property type="entry name" value="B_mannosylTrfase_Bre-3/Egh"/>
</dbReference>
<dbReference type="PANTHER" id="PTHR16779:SF1">
    <property type="entry name" value="BETA-1,4-MANNOSYLTRANSFERASE EGH"/>
    <property type="match status" value="1"/>
</dbReference>
<keyword evidence="4" id="KW-0328">Glycosyltransferase</keyword>
<feature type="transmembrane region" description="Helical" evidence="2">
    <location>
        <begin position="12"/>
        <end position="30"/>
    </location>
</feature>
<dbReference type="InterPro" id="IPR001173">
    <property type="entry name" value="Glyco_trans_2-like"/>
</dbReference>
<accession>A0ABD6AML3</accession>
<dbReference type="Proteomes" id="UP001596545">
    <property type="component" value="Unassembled WGS sequence"/>
</dbReference>
<protein>
    <submittedName>
        <fullName evidence="4">Glycosyltransferase</fullName>
        <ecNumber evidence="4">2.4.-.-</ecNumber>
    </submittedName>
</protein>
<dbReference type="Pfam" id="PF13632">
    <property type="entry name" value="Glyco_trans_2_3"/>
    <property type="match status" value="1"/>
</dbReference>
<evidence type="ECO:0000313" key="5">
    <source>
        <dbReference type="Proteomes" id="UP001596545"/>
    </source>
</evidence>
<feature type="region of interest" description="Disordered" evidence="1">
    <location>
        <begin position="371"/>
        <end position="403"/>
    </location>
</feature>
<comment type="caution">
    <text evidence="4">The sequence shown here is derived from an EMBL/GenBank/DDBJ whole genome shotgun (WGS) entry which is preliminary data.</text>
</comment>
<dbReference type="InterPro" id="IPR029044">
    <property type="entry name" value="Nucleotide-diphossugar_trans"/>
</dbReference>
<keyword evidence="4" id="KW-0808">Transferase</keyword>
<dbReference type="RefSeq" id="WP_256408151.1">
    <property type="nucleotide sequence ID" value="NZ_JANHDN010000002.1"/>
</dbReference>
<dbReference type="GO" id="GO:0016757">
    <property type="term" value="F:glycosyltransferase activity"/>
    <property type="evidence" value="ECO:0007669"/>
    <property type="project" value="UniProtKB-KW"/>
</dbReference>
<proteinExistence type="predicted"/>
<dbReference type="EMBL" id="JBHTBL010000011">
    <property type="protein sequence ID" value="MFC7325419.1"/>
    <property type="molecule type" value="Genomic_DNA"/>
</dbReference>
<gene>
    <name evidence="4" type="ORF">ACFQMF_12600</name>
</gene>
<organism evidence="4 5">
    <name type="scientific">Halorubrum rutilum</name>
    <dbReference type="NCBI Taxonomy" id="1364933"/>
    <lineage>
        <taxon>Archaea</taxon>
        <taxon>Methanobacteriati</taxon>
        <taxon>Methanobacteriota</taxon>
        <taxon>Stenosarchaea group</taxon>
        <taxon>Halobacteria</taxon>
        <taxon>Halobacteriales</taxon>
        <taxon>Haloferacaceae</taxon>
        <taxon>Halorubrum</taxon>
    </lineage>
</organism>
<evidence type="ECO:0000259" key="3">
    <source>
        <dbReference type="Pfam" id="PF13632"/>
    </source>
</evidence>
<feature type="transmembrane region" description="Helical" evidence="2">
    <location>
        <begin position="331"/>
        <end position="354"/>
    </location>
</feature>
<keyword evidence="5" id="KW-1185">Reference proteome</keyword>
<name>A0ABD6AML3_9EURY</name>
<feature type="transmembrane region" description="Helical" evidence="2">
    <location>
        <begin position="274"/>
        <end position="298"/>
    </location>
</feature>
<evidence type="ECO:0000313" key="4">
    <source>
        <dbReference type="EMBL" id="MFC7325419.1"/>
    </source>
</evidence>
<feature type="transmembrane region" description="Helical" evidence="2">
    <location>
        <begin position="304"/>
        <end position="324"/>
    </location>
</feature>
<keyword evidence="2" id="KW-0812">Transmembrane</keyword>
<evidence type="ECO:0000256" key="1">
    <source>
        <dbReference type="SAM" id="MobiDB-lite"/>
    </source>
</evidence>
<dbReference type="AlphaFoldDB" id="A0ABD6AML3"/>
<dbReference type="SUPFAM" id="SSF53448">
    <property type="entry name" value="Nucleotide-diphospho-sugar transferases"/>
    <property type="match status" value="1"/>
</dbReference>
<sequence>MDYQLANLLFTLFAWTVLTIFFVATVFWLIEIVIIGRARRGAIEHEPAEVEVRVMTVAAERVVQATVDQLPTELDTIRVIAERPITIDGAEVCVVPSEFECEATRKGRALEWARRELNCNASYILYLDEDTLLREFHGLPDADIVQLSEQPIRSDSWLTYFAEIFRMGFQLEQAVFPKFRYPLYAWGGGIAVRKELEDQITWDVNTVTEDTNFVWRAFQAGECAFQFLNIRAMNQAPPSVREMIYQRRRWISGAARDSHLLPRRYQLLSLMRNAAWGLVFVSPLLALPLVTPVTVVLFPVVYGYGILFQLVGLFGWAVLGYWYYGERPLVLAALLVTIPLVAIIHAAGAFWAIFQPTTEFRVTQKVPPAEVEDSRAAEIAVTEKHTDSEQTTEETEPVEPRQP</sequence>
<keyword evidence="2" id="KW-0472">Membrane</keyword>
<dbReference type="PANTHER" id="PTHR16779">
    <property type="entry name" value="BETA-1,4-MANNOSYLTRANSFERASE EGH"/>
    <property type="match status" value="1"/>
</dbReference>